<dbReference type="GO" id="GO:0004180">
    <property type="term" value="F:carboxypeptidase activity"/>
    <property type="evidence" value="ECO:0007669"/>
    <property type="project" value="UniProtKB-KW"/>
</dbReference>
<reference evidence="2 5" key="2">
    <citation type="submission" date="2019-10" db="EMBL/GenBank/DDBJ databases">
        <title>Prolixibacter strains distinguished by the presence of nitrate reductase genes were adept at nitrate-dependent anaerobic corrosion of metallic iron and carbon steel.</title>
        <authorList>
            <person name="Iino T."/>
            <person name="Shono N."/>
            <person name="Ito K."/>
            <person name="Nakamura R."/>
            <person name="Sueoka K."/>
            <person name="Harayama S."/>
            <person name="Ohkuma M."/>
        </authorList>
    </citation>
    <scope>NUCLEOTIDE SEQUENCE [LARGE SCALE GENOMIC DNA]</scope>
    <source>
        <strain evidence="2 5">MIC1-1</strain>
    </source>
</reference>
<evidence type="ECO:0000313" key="3">
    <source>
        <dbReference type="EMBL" id="PSK80911.1"/>
    </source>
</evidence>
<dbReference type="Proteomes" id="UP000240621">
    <property type="component" value="Unassembled WGS sequence"/>
</dbReference>
<protein>
    <submittedName>
        <fullName evidence="3">Carboxypeptidase-like protein</fullName>
    </submittedName>
</protein>
<sequence>MKTKQSIISFENMKVWVTLLLFVFISGAAAAADSYPRSQPEDNQNYKTFKGEVKDSESGNPLVFATLSIDGTNIATVSNSDGEFILKVPEDQLNKSITVSYIGYKNKQVPVSSLKPERNKIELDVLAVSLSEIKVFPTDPDLLIRTVMYKKKDNYVEEPLEMTAFYRETIKKGWSYVSLAEAVVDVYKQPYSSARADKVRLFKGRKSTDYSKLDTLVFKLQGGPYTNLLMDIMKNPYIIFTDDMIGNYEFNLASVTRIDEKLVYVLEFKPRPGAIDALFYGKLFIDTESLAITSATFNMDTSDELKAADILIKRKPIGARVYPTEAAYMVNYREKNGKWYFGYSRGQVTFKINWDKKLFNSHYVSTIEMAVTDWQKTEDKPFRSSDRMKMNVIMSDAVSGFSDPEFWGKYNVIEPEKSIDQAIRKIQRKLRRN</sequence>
<proteinExistence type="predicted"/>
<evidence type="ECO:0000256" key="1">
    <source>
        <dbReference type="SAM" id="SignalP"/>
    </source>
</evidence>
<gene>
    <name evidence="3" type="ORF">CLV93_11246</name>
    <name evidence="2" type="ORF">JCM18694_25610</name>
</gene>
<evidence type="ECO:0000313" key="5">
    <source>
        <dbReference type="Proteomes" id="UP000396862"/>
    </source>
</evidence>
<keyword evidence="5" id="KW-1185">Reference proteome</keyword>
<evidence type="ECO:0000313" key="2">
    <source>
        <dbReference type="EMBL" id="GET22315.1"/>
    </source>
</evidence>
<dbReference type="EMBL" id="PYGC01000012">
    <property type="protein sequence ID" value="PSK80911.1"/>
    <property type="molecule type" value="Genomic_DNA"/>
</dbReference>
<dbReference type="EMBL" id="BLAU01000001">
    <property type="protein sequence ID" value="GET22315.1"/>
    <property type="molecule type" value="Genomic_DNA"/>
</dbReference>
<keyword evidence="3" id="KW-0378">Hydrolase</keyword>
<dbReference type="InterPro" id="IPR008969">
    <property type="entry name" value="CarboxyPept-like_regulatory"/>
</dbReference>
<comment type="caution">
    <text evidence="3">The sequence shown here is derived from an EMBL/GenBank/DDBJ whole genome shotgun (WGS) entry which is preliminary data.</text>
</comment>
<evidence type="ECO:0000313" key="4">
    <source>
        <dbReference type="Proteomes" id="UP000240621"/>
    </source>
</evidence>
<keyword evidence="3" id="KW-0121">Carboxypeptidase</keyword>
<dbReference type="SUPFAM" id="SSF49464">
    <property type="entry name" value="Carboxypeptidase regulatory domain-like"/>
    <property type="match status" value="1"/>
</dbReference>
<dbReference type="Gene3D" id="2.60.40.1120">
    <property type="entry name" value="Carboxypeptidase-like, regulatory domain"/>
    <property type="match status" value="1"/>
</dbReference>
<keyword evidence="1" id="KW-0732">Signal</keyword>
<name>A0A2P8C7G4_9BACT</name>
<dbReference type="Pfam" id="PF13715">
    <property type="entry name" value="CarbopepD_reg_2"/>
    <property type="match status" value="1"/>
</dbReference>
<dbReference type="Proteomes" id="UP000396862">
    <property type="component" value="Unassembled WGS sequence"/>
</dbReference>
<reference evidence="3 4" key="1">
    <citation type="submission" date="2018-03" db="EMBL/GenBank/DDBJ databases">
        <title>Genomic Encyclopedia of Archaeal and Bacterial Type Strains, Phase II (KMG-II): from individual species to whole genera.</title>
        <authorList>
            <person name="Goeker M."/>
        </authorList>
    </citation>
    <scope>NUCLEOTIDE SEQUENCE [LARGE SCALE GENOMIC DNA]</scope>
    <source>
        <strain evidence="3 4">DSM 27267</strain>
    </source>
</reference>
<feature type="chain" id="PRO_5015116907" evidence="1">
    <location>
        <begin position="32"/>
        <end position="433"/>
    </location>
</feature>
<feature type="signal peptide" evidence="1">
    <location>
        <begin position="1"/>
        <end position="31"/>
    </location>
</feature>
<accession>A0A2P8C7G4</accession>
<dbReference type="OrthoDB" id="1413766at2"/>
<keyword evidence="3" id="KW-0645">Protease</keyword>
<dbReference type="AlphaFoldDB" id="A0A2P8C7G4"/>
<organism evidence="3 4">
    <name type="scientific">Prolixibacter denitrificans</name>
    <dbReference type="NCBI Taxonomy" id="1541063"/>
    <lineage>
        <taxon>Bacteria</taxon>
        <taxon>Pseudomonadati</taxon>
        <taxon>Bacteroidota</taxon>
        <taxon>Bacteroidia</taxon>
        <taxon>Marinilabiliales</taxon>
        <taxon>Prolixibacteraceae</taxon>
        <taxon>Prolixibacter</taxon>
    </lineage>
</organism>
<dbReference type="RefSeq" id="WP_106543515.1">
    <property type="nucleotide sequence ID" value="NZ_BLAU01000001.1"/>
</dbReference>